<dbReference type="VEuPathDB" id="MicrosporidiaDB:M970_041500"/>
<evidence type="ECO:0000259" key="4">
    <source>
        <dbReference type="PROSITE" id="PS50886"/>
    </source>
</evidence>
<dbReference type="InterPro" id="IPR012340">
    <property type="entry name" value="NA-bd_OB-fold"/>
</dbReference>
<dbReference type="VEuPathDB" id="MicrosporidiaDB:AEWQ_041500"/>
<evidence type="ECO:0000313" key="5">
    <source>
        <dbReference type="EMBL" id="AGE95268.1"/>
    </source>
</evidence>
<organism evidence="5">
    <name type="scientific">Encephalitozoon cuniculi</name>
    <name type="common">Microsporidian parasite</name>
    <dbReference type="NCBI Taxonomy" id="6035"/>
    <lineage>
        <taxon>Eukaryota</taxon>
        <taxon>Fungi</taxon>
        <taxon>Fungi incertae sedis</taxon>
        <taxon>Microsporidia</taxon>
        <taxon>Unikaryonidae</taxon>
        <taxon>Encephalitozoon</taxon>
    </lineage>
</organism>
<name>M1K349_ENCCN</name>
<proteinExistence type="predicted"/>
<accession>M1K349</accession>
<evidence type="ECO:0000256" key="1">
    <source>
        <dbReference type="ARBA" id="ARBA00022555"/>
    </source>
</evidence>
<dbReference type="PANTHER" id="PTHR11586:SF37">
    <property type="entry name" value="TRNA-BINDING DOMAIN-CONTAINING PROTEIN"/>
    <property type="match status" value="1"/>
</dbReference>
<sequence length="285" mass="31878">MRFEFSSGFEDLAFVLKCLNGNAELERVDKGVRLLCDGVSHEGLDDVLAALYRIYEPNHDHRSIRETKRLRESPETRKIEVSISSLTSFYGLYCLMITQGTLRNKLFIDQMVEKIMPSVRLDPDFQLLDIQAGEIVSIGDVQGLDKLYSEDVVARERIQVLSGLREHVAKEEMLGNKFLFVTNIKPAKFKGQVSEGMILCVKGPDGKIEPIRMPGEIENGSRLELEGFETPISDFSSGKIDMRRSGYINALGSFKVVGHFLTFKGSKVTCGGKYIKTNISDGPVS</sequence>
<dbReference type="VEuPathDB" id="MicrosporidiaDB:AEWD_041510"/>
<dbReference type="InterPro" id="IPR051270">
    <property type="entry name" value="Tyrosine-tRNA_ligase_regulator"/>
</dbReference>
<evidence type="ECO:0000256" key="3">
    <source>
        <dbReference type="PROSITE-ProRule" id="PRU00209"/>
    </source>
</evidence>
<dbReference type="PANTHER" id="PTHR11586">
    <property type="entry name" value="TRNA-AMINOACYLATION COFACTOR ARC1 FAMILY MEMBER"/>
    <property type="match status" value="1"/>
</dbReference>
<feature type="domain" description="TRNA-binding" evidence="4">
    <location>
        <begin position="124"/>
        <end position="224"/>
    </location>
</feature>
<dbReference type="Gene3D" id="2.40.50.140">
    <property type="entry name" value="Nucleic acid-binding proteins"/>
    <property type="match status" value="1"/>
</dbReference>
<dbReference type="InterPro" id="IPR002547">
    <property type="entry name" value="tRNA-bd_dom"/>
</dbReference>
<dbReference type="VEuPathDB" id="MicrosporidiaDB:ECU04_1510"/>
<dbReference type="CDD" id="cd02153">
    <property type="entry name" value="tRNA_bindingDomain"/>
    <property type="match status" value="1"/>
</dbReference>
<protein>
    <recommendedName>
        <fullName evidence="4">tRNA-binding domain-containing protein</fullName>
    </recommendedName>
</protein>
<keyword evidence="2 3" id="KW-0694">RNA-binding</keyword>
<dbReference type="PROSITE" id="PS50886">
    <property type="entry name" value="TRBD"/>
    <property type="match status" value="1"/>
</dbReference>
<gene>
    <name evidence="5" type="ORF">ECU04_1510</name>
</gene>
<evidence type="ECO:0000256" key="2">
    <source>
        <dbReference type="ARBA" id="ARBA00022884"/>
    </source>
</evidence>
<keyword evidence="1 3" id="KW-0820">tRNA-binding</keyword>
<dbReference type="SUPFAM" id="SSF50249">
    <property type="entry name" value="Nucleic acid-binding proteins"/>
    <property type="match status" value="1"/>
</dbReference>
<dbReference type="Pfam" id="PF01588">
    <property type="entry name" value="tRNA_bind"/>
    <property type="match status" value="1"/>
</dbReference>
<dbReference type="GO" id="GO:0000049">
    <property type="term" value="F:tRNA binding"/>
    <property type="evidence" value="ECO:0007669"/>
    <property type="project" value="UniProtKB-UniRule"/>
</dbReference>
<dbReference type="VEuPathDB" id="MicrosporidiaDB:AEWR_041500"/>
<dbReference type="AlphaFoldDB" id="M1K349"/>
<dbReference type="EMBL" id="KC513606">
    <property type="protein sequence ID" value="AGE95268.1"/>
    <property type="molecule type" value="Genomic_DNA"/>
</dbReference>
<reference evidence="5" key="1">
    <citation type="journal article" date="2013" name="Eukaryot. Cell">
        <title>Extremely Reduced Levels of Heterozygosity in the Vertebrate Pathogen Encephalitozoon cuniculi.</title>
        <authorList>
            <person name="Selman M."/>
            <person name="Sak B."/>
            <person name="Kvac M."/>
            <person name="Farinelli L."/>
            <person name="Weiss L.M."/>
            <person name="Corradi N."/>
        </authorList>
    </citation>
    <scope>NUCLEOTIDE SEQUENCE</scope>
</reference>